<sequence length="486" mass="54429">MKKIFLFLMLAFTVGACTDDFEDDLIDTKNPTVVPATALFSNAQRNLVDQMTTPNVNSGIFRLLSQQWANTTYPEESRYDLVNRSIPQNFWFTLYRDVLMDLREAKIIITADETFQDANQKANQLAITEIMEVYTWQILVDTYGDIPYTEALDPDNVYPAYDDAAEIYDDLFTRLDAALATLNAGEGSASFGGADLIYNGNVSKWIKFGNSLKLKMAVTIADVEESQAKAAAEAAAPHVFTSISDNAAFAYTPATPNVNPIWSNLVQSKRNDFVAANTIIDIMNELNDPRRDPYFTEVEKGGYVGGTYGDYNTYSVFSHVDPVITAPDFEALLMSYSEVEFYLAEAAARNFDVSGSAESHYNAGIRASMRYWGVPQAEINAYLAQPDVNYTSALAAADGGWREVIGLQEWIAFYNRGWEAWTTFRRLDYPQLQAPAAEFNPEFDVVPTRYTYPETEAVLNRENYQSVANEIEGGDVATSRVFWDVD</sequence>
<keyword evidence="1" id="KW-0732">Signal</keyword>
<organism evidence="2 3">
    <name type="scientific">Pontibacter actiniarum</name>
    <dbReference type="NCBI Taxonomy" id="323450"/>
    <lineage>
        <taxon>Bacteria</taxon>
        <taxon>Pseudomonadati</taxon>
        <taxon>Bacteroidota</taxon>
        <taxon>Cytophagia</taxon>
        <taxon>Cytophagales</taxon>
        <taxon>Hymenobacteraceae</taxon>
        <taxon>Pontibacter</taxon>
    </lineage>
</organism>
<dbReference type="RefSeq" id="WP_025608276.1">
    <property type="nucleotide sequence ID" value="NZ_CP021235.1"/>
</dbReference>
<evidence type="ECO:0000256" key="1">
    <source>
        <dbReference type="SAM" id="SignalP"/>
    </source>
</evidence>
<dbReference type="SUPFAM" id="SSF48452">
    <property type="entry name" value="TPR-like"/>
    <property type="match status" value="1"/>
</dbReference>
<protein>
    <submittedName>
        <fullName evidence="2">SusD/RagB family nutrient-binding outer membrane lipoprotein</fullName>
    </submittedName>
</protein>
<dbReference type="PROSITE" id="PS51257">
    <property type="entry name" value="PROKAR_LIPOPROTEIN"/>
    <property type="match status" value="1"/>
</dbReference>
<dbReference type="AlphaFoldDB" id="A0A1X9YYL9"/>
<keyword evidence="3" id="KW-1185">Reference proteome</keyword>
<dbReference type="Proteomes" id="UP000266292">
    <property type="component" value="Chromosome"/>
</dbReference>
<dbReference type="OrthoDB" id="622163at2"/>
<feature type="chain" id="PRO_5010987333" evidence="1">
    <location>
        <begin position="19"/>
        <end position="486"/>
    </location>
</feature>
<evidence type="ECO:0000313" key="2">
    <source>
        <dbReference type="EMBL" id="ARS37902.1"/>
    </source>
</evidence>
<reference evidence="3" key="1">
    <citation type="submission" date="2017-05" db="EMBL/GenBank/DDBJ databases">
        <authorList>
            <person name="Ray J."/>
            <person name="Price M."/>
            <person name="Deutschbauer A."/>
        </authorList>
    </citation>
    <scope>NUCLEOTIDE SEQUENCE [LARGE SCALE GENOMIC DNA]</scope>
    <source>
        <strain evidence="3">DSM 19842</strain>
    </source>
</reference>
<dbReference type="InterPro" id="IPR011990">
    <property type="entry name" value="TPR-like_helical_dom_sf"/>
</dbReference>
<dbReference type="Gene3D" id="1.25.40.390">
    <property type="match status" value="1"/>
</dbReference>
<dbReference type="Pfam" id="PF12771">
    <property type="entry name" value="SusD-like_2"/>
    <property type="match status" value="1"/>
</dbReference>
<gene>
    <name evidence="2" type="ORF">CA264_15330</name>
</gene>
<name>A0A1X9YYL9_9BACT</name>
<dbReference type="EMBL" id="CP021235">
    <property type="protein sequence ID" value="ARS37902.1"/>
    <property type="molecule type" value="Genomic_DNA"/>
</dbReference>
<dbReference type="InterPro" id="IPR041662">
    <property type="entry name" value="SusD-like_2"/>
</dbReference>
<proteinExistence type="predicted"/>
<keyword evidence="2" id="KW-0449">Lipoprotein</keyword>
<dbReference type="STRING" id="709015.GCA_000472485_03095"/>
<evidence type="ECO:0000313" key="3">
    <source>
        <dbReference type="Proteomes" id="UP000266292"/>
    </source>
</evidence>
<feature type="signal peptide" evidence="1">
    <location>
        <begin position="1"/>
        <end position="18"/>
    </location>
</feature>
<dbReference type="KEGG" id="pact:CA264_15330"/>
<accession>A0A1X9YYL9</accession>